<dbReference type="GO" id="GO:0005634">
    <property type="term" value="C:nucleus"/>
    <property type="evidence" value="ECO:0007669"/>
    <property type="project" value="UniProtKB-UniRule"/>
</dbReference>
<dbReference type="InterPro" id="IPR009071">
    <property type="entry name" value="HMG_box_dom"/>
</dbReference>
<dbReference type="PANTHER" id="PTHR48112">
    <property type="entry name" value="HIGH MOBILITY GROUP PROTEIN DSP1"/>
    <property type="match status" value="1"/>
</dbReference>
<dbReference type="SUPFAM" id="SSF47095">
    <property type="entry name" value="HMG-box"/>
    <property type="match status" value="1"/>
</dbReference>
<feature type="compositionally biased region" description="Polar residues" evidence="3">
    <location>
        <begin position="29"/>
        <end position="41"/>
    </location>
</feature>
<organism evidence="5">
    <name type="scientific">Odontella aurita</name>
    <dbReference type="NCBI Taxonomy" id="265563"/>
    <lineage>
        <taxon>Eukaryota</taxon>
        <taxon>Sar</taxon>
        <taxon>Stramenopiles</taxon>
        <taxon>Ochrophyta</taxon>
        <taxon>Bacillariophyta</taxon>
        <taxon>Mediophyceae</taxon>
        <taxon>Biddulphiophycidae</taxon>
        <taxon>Eupodiscales</taxon>
        <taxon>Odontellaceae</taxon>
        <taxon>Odontella</taxon>
    </lineage>
</organism>
<gene>
    <name evidence="5" type="ORF">OAUR00152_LOCUS34590</name>
</gene>
<dbReference type="Pfam" id="PF09011">
    <property type="entry name" value="HMG_box_2"/>
    <property type="match status" value="1"/>
</dbReference>
<keyword evidence="1 2" id="KW-0238">DNA-binding</keyword>
<feature type="region of interest" description="Disordered" evidence="3">
    <location>
        <begin position="1"/>
        <end position="58"/>
    </location>
</feature>
<sequence>MNADLDKMKETEHKGGGHHNTNDKVVKLSGSNDSGSKQIVTKGSLPHHRSNQSDTTGSSFIYKDCKFNTSEEKRLGLIASRDPNSSLEHAMAEELEHRAVIINHQSNEIKKLKTFIAKRKKRYTRRQKEAAAPRKPLSAYNVFMKGEFKKLRVENDAILNNIDSEEELKRLASSTILKDVARIWNLLSSEEKAPYEQKAREDKRRYEEEMAAYTRPKRQVCKRNKTGYNLFYSHFVITLKQSGEGVPSERGKVARLVGDAWKVRCIRMHRHFMVGRRSFRVDRRTKIYLRHNVFSHTVSTLLCAGTIWK</sequence>
<feature type="domain" description="HMG box" evidence="4">
    <location>
        <begin position="133"/>
        <end position="214"/>
    </location>
</feature>
<protein>
    <recommendedName>
        <fullName evidence="4">HMG box domain-containing protein</fullName>
    </recommendedName>
</protein>
<accession>A0A7S4JVD2</accession>
<dbReference type="PROSITE" id="PS50118">
    <property type="entry name" value="HMG_BOX_2"/>
    <property type="match status" value="1"/>
</dbReference>
<evidence type="ECO:0000313" key="5">
    <source>
        <dbReference type="EMBL" id="CAE2275528.1"/>
    </source>
</evidence>
<dbReference type="AlphaFoldDB" id="A0A7S4JVD2"/>
<evidence type="ECO:0000259" key="4">
    <source>
        <dbReference type="PROSITE" id="PS50118"/>
    </source>
</evidence>
<dbReference type="SMART" id="SM00398">
    <property type="entry name" value="HMG"/>
    <property type="match status" value="1"/>
</dbReference>
<proteinExistence type="predicted"/>
<evidence type="ECO:0000256" key="3">
    <source>
        <dbReference type="SAM" id="MobiDB-lite"/>
    </source>
</evidence>
<keyword evidence="2" id="KW-0539">Nucleus</keyword>
<dbReference type="GO" id="GO:0003677">
    <property type="term" value="F:DNA binding"/>
    <property type="evidence" value="ECO:0007669"/>
    <property type="project" value="UniProtKB-UniRule"/>
</dbReference>
<dbReference type="PANTHER" id="PTHR48112:SF22">
    <property type="entry name" value="MITOCHONDRIAL TRANSCRIPTION FACTOR A, ISOFORM B"/>
    <property type="match status" value="1"/>
</dbReference>
<feature type="DNA-binding region" description="HMG box" evidence="2">
    <location>
        <begin position="133"/>
        <end position="214"/>
    </location>
</feature>
<evidence type="ECO:0000256" key="2">
    <source>
        <dbReference type="PROSITE-ProRule" id="PRU00267"/>
    </source>
</evidence>
<dbReference type="EMBL" id="HBKQ01050143">
    <property type="protein sequence ID" value="CAE2275528.1"/>
    <property type="molecule type" value="Transcribed_RNA"/>
</dbReference>
<dbReference type="InterPro" id="IPR050342">
    <property type="entry name" value="HMGB"/>
</dbReference>
<dbReference type="Gene3D" id="1.10.30.10">
    <property type="entry name" value="High mobility group box domain"/>
    <property type="match status" value="1"/>
</dbReference>
<dbReference type="PRINTS" id="PR00886">
    <property type="entry name" value="HIGHMOBLTY12"/>
</dbReference>
<dbReference type="InterPro" id="IPR036910">
    <property type="entry name" value="HMG_box_dom_sf"/>
</dbReference>
<name>A0A7S4JVD2_9STRA</name>
<evidence type="ECO:0000256" key="1">
    <source>
        <dbReference type="ARBA" id="ARBA00023125"/>
    </source>
</evidence>
<feature type="compositionally biased region" description="Basic and acidic residues" evidence="3">
    <location>
        <begin position="1"/>
        <end position="26"/>
    </location>
</feature>
<reference evidence="5" key="1">
    <citation type="submission" date="2021-01" db="EMBL/GenBank/DDBJ databases">
        <authorList>
            <person name="Corre E."/>
            <person name="Pelletier E."/>
            <person name="Niang G."/>
            <person name="Scheremetjew M."/>
            <person name="Finn R."/>
            <person name="Kale V."/>
            <person name="Holt S."/>
            <person name="Cochrane G."/>
            <person name="Meng A."/>
            <person name="Brown T."/>
            <person name="Cohen L."/>
        </authorList>
    </citation>
    <scope>NUCLEOTIDE SEQUENCE</scope>
    <source>
        <strain evidence="5">Isolate 1302-5</strain>
    </source>
</reference>